<keyword evidence="6" id="KW-1185">Reference proteome</keyword>
<evidence type="ECO:0000256" key="1">
    <source>
        <dbReference type="ARBA" id="ARBA00008834"/>
    </source>
</evidence>
<dbReference type="Pfam" id="PF00295">
    <property type="entry name" value="Glyco_hydro_28"/>
    <property type="match status" value="1"/>
</dbReference>
<dbReference type="InterPro" id="IPR051801">
    <property type="entry name" value="GH28_Enzymes"/>
</dbReference>
<dbReference type="SUPFAM" id="SSF51126">
    <property type="entry name" value="Pectin lyase-like"/>
    <property type="match status" value="1"/>
</dbReference>
<protein>
    <submittedName>
        <fullName evidence="5">Putative Galacturan 1,4-alpha-galacturonidase</fullName>
        <ecNumber evidence="5">3.2.1.67</ecNumber>
    </submittedName>
</protein>
<dbReference type="SMART" id="SM00710">
    <property type="entry name" value="PbH1"/>
    <property type="match status" value="4"/>
</dbReference>
<reference evidence="6" key="1">
    <citation type="submission" date="2017-09" db="EMBL/GenBank/DDBJ databases">
        <authorList>
            <person name="Regsiter A."/>
            <person name="William W."/>
        </authorList>
    </citation>
    <scope>NUCLEOTIDE SEQUENCE [LARGE SCALE GENOMIC DNA]</scope>
    <source>
        <strain evidence="6">500-1</strain>
    </source>
</reference>
<dbReference type="InterPro" id="IPR011050">
    <property type="entry name" value="Pectin_lyase_fold/virulence"/>
</dbReference>
<name>A0A2C8F7E4_9BACT</name>
<proteinExistence type="inferred from homology"/>
<dbReference type="OrthoDB" id="9795222at2"/>
<organism evidence="5 6">
    <name type="scientific">Pseudodesulfovibrio profundus</name>
    <dbReference type="NCBI Taxonomy" id="57320"/>
    <lineage>
        <taxon>Bacteria</taxon>
        <taxon>Pseudomonadati</taxon>
        <taxon>Thermodesulfobacteriota</taxon>
        <taxon>Desulfovibrionia</taxon>
        <taxon>Desulfovibrionales</taxon>
        <taxon>Desulfovibrionaceae</taxon>
    </lineage>
</organism>
<dbReference type="EC" id="3.2.1.67" evidence="5"/>
<evidence type="ECO:0000256" key="4">
    <source>
        <dbReference type="RuleBase" id="RU361169"/>
    </source>
</evidence>
<accession>A0A2C8F7E4</accession>
<gene>
    <name evidence="5" type="ORF">DPRO_1656</name>
</gene>
<dbReference type="InterPro" id="IPR006626">
    <property type="entry name" value="PbH1"/>
</dbReference>
<dbReference type="GO" id="GO:0004650">
    <property type="term" value="F:polygalacturonase activity"/>
    <property type="evidence" value="ECO:0007669"/>
    <property type="project" value="InterPro"/>
</dbReference>
<dbReference type="InterPro" id="IPR000743">
    <property type="entry name" value="Glyco_hydro_28"/>
</dbReference>
<dbReference type="PANTHER" id="PTHR31339">
    <property type="entry name" value="PECTIN LYASE-RELATED"/>
    <property type="match status" value="1"/>
</dbReference>
<dbReference type="GO" id="GO:0047911">
    <property type="term" value="F:galacturan 1,4-alpha-galacturonidase activity"/>
    <property type="evidence" value="ECO:0007669"/>
    <property type="project" value="UniProtKB-EC"/>
</dbReference>
<dbReference type="EMBL" id="LT907975">
    <property type="protein sequence ID" value="SOB58556.1"/>
    <property type="molecule type" value="Genomic_DNA"/>
</dbReference>
<evidence type="ECO:0000313" key="6">
    <source>
        <dbReference type="Proteomes" id="UP000219215"/>
    </source>
</evidence>
<dbReference type="PANTHER" id="PTHR31339:SF9">
    <property type="entry name" value="PLASMIN AND FIBRONECTIN-BINDING PROTEIN A"/>
    <property type="match status" value="1"/>
</dbReference>
<comment type="similarity">
    <text evidence="1 4">Belongs to the glycosyl hydrolase 28 family.</text>
</comment>
<evidence type="ECO:0000313" key="5">
    <source>
        <dbReference type="EMBL" id="SOB58556.1"/>
    </source>
</evidence>
<sequence>MRKKAVIFLGVLALYLLLAPLCFGATYNLDDFSQEWSWSRLHTDQLQTAIDTCSSNGGGTVVVPSGFWITGTVFFKDNVTLELEKGARIIAAPIPSLFPRIQTRAEAGSNKISNHALLYAEGVKNIAIRGKGTIYNFGLIDPILYERHERPHIIKFVDCTNVEVSGVALEGTANWTQLYLLCDNIRISDITVYAVFGSASDGLDIDSCSNVLVENSTIDSYNDSIAIKSTTSTPSENILVRNCTLRSGKRGIKVGTESIGGFRNIEFRDCIVERGRRTIYNPMPKEMRAGIFMTTVDGGDATGITLDSIQVDGAQTPLFIVASRRLIHVEVGTMKQITLRNLTTTTQAPMPSIIASDPPGKIRELTIDHVFAEQPEHSILFATEETILASQPGKPSYKMFGKTFEPAQLFISGVSESQVSVAP</sequence>
<evidence type="ECO:0000256" key="3">
    <source>
        <dbReference type="ARBA" id="ARBA00023295"/>
    </source>
</evidence>
<dbReference type="AlphaFoldDB" id="A0A2C8F7E4"/>
<dbReference type="Gene3D" id="2.160.20.10">
    <property type="entry name" value="Single-stranded right-handed beta-helix, Pectin lyase-like"/>
    <property type="match status" value="1"/>
</dbReference>
<dbReference type="Proteomes" id="UP000219215">
    <property type="component" value="Chromosome DPRO"/>
</dbReference>
<keyword evidence="3 4" id="KW-0326">Glycosidase</keyword>
<dbReference type="InterPro" id="IPR012334">
    <property type="entry name" value="Pectin_lyas_fold"/>
</dbReference>
<dbReference type="GO" id="GO:0005975">
    <property type="term" value="P:carbohydrate metabolic process"/>
    <property type="evidence" value="ECO:0007669"/>
    <property type="project" value="InterPro"/>
</dbReference>
<dbReference type="RefSeq" id="WP_097011588.1">
    <property type="nucleotide sequence ID" value="NZ_LT907975.1"/>
</dbReference>
<dbReference type="KEGG" id="pprf:DPRO_1656"/>
<keyword evidence="2 4" id="KW-0378">Hydrolase</keyword>
<evidence type="ECO:0000256" key="2">
    <source>
        <dbReference type="ARBA" id="ARBA00022801"/>
    </source>
</evidence>